<dbReference type="Pfam" id="PF01810">
    <property type="entry name" value="LysE"/>
    <property type="match status" value="1"/>
</dbReference>
<evidence type="ECO:0000313" key="8">
    <source>
        <dbReference type="Proteomes" id="UP000007392"/>
    </source>
</evidence>
<evidence type="ECO:0000256" key="2">
    <source>
        <dbReference type="ARBA" id="ARBA00022475"/>
    </source>
</evidence>
<evidence type="ECO:0000256" key="5">
    <source>
        <dbReference type="ARBA" id="ARBA00023136"/>
    </source>
</evidence>
<protein>
    <submittedName>
        <fullName evidence="7">Lysine transporter LysE</fullName>
    </submittedName>
</protein>
<feature type="transmembrane region" description="Helical" evidence="6">
    <location>
        <begin position="37"/>
        <end position="61"/>
    </location>
</feature>
<dbReference type="HOGENOM" id="CLU_107949_0_0_9"/>
<accession>I0BTF9</accession>
<dbReference type="PANTHER" id="PTHR30086">
    <property type="entry name" value="ARGININE EXPORTER PROTEIN ARGO"/>
    <property type="match status" value="1"/>
</dbReference>
<dbReference type="GO" id="GO:0005886">
    <property type="term" value="C:plasma membrane"/>
    <property type="evidence" value="ECO:0007669"/>
    <property type="project" value="UniProtKB-SubCell"/>
</dbReference>
<dbReference type="RefSeq" id="WP_016363025.1">
    <property type="nucleotide sequence ID" value="NC_017672.3"/>
</dbReference>
<keyword evidence="3 6" id="KW-0812">Transmembrane</keyword>
<feature type="transmembrane region" description="Helical" evidence="6">
    <location>
        <begin position="67"/>
        <end position="85"/>
    </location>
</feature>
<dbReference type="AlphaFoldDB" id="I0BTF9"/>
<evidence type="ECO:0000256" key="6">
    <source>
        <dbReference type="SAM" id="Phobius"/>
    </source>
</evidence>
<evidence type="ECO:0000256" key="4">
    <source>
        <dbReference type="ARBA" id="ARBA00022989"/>
    </source>
</evidence>
<proteinExistence type="predicted"/>
<dbReference type="EMBL" id="CP003422">
    <property type="protein sequence ID" value="AFH65656.2"/>
    <property type="molecule type" value="Genomic_DNA"/>
</dbReference>
<reference evidence="7 8" key="1">
    <citation type="submission" date="2013-06" db="EMBL/GenBank/DDBJ databases">
        <title>Complete genome sequence of Paenibacillus mucilaginosus K02.</title>
        <authorList>
            <person name="Xiao B."/>
            <person name="Sun L."/>
            <person name="Xiao L."/>
            <person name="Lian B."/>
        </authorList>
    </citation>
    <scope>NUCLEOTIDE SEQUENCE [LARGE SCALE GENOMIC DNA]</scope>
    <source>
        <strain evidence="7 8">K02</strain>
    </source>
</reference>
<sequence>MELFLSGFLLSLALCLDLGMVNVTIMKTGVERGLVPAALVGFGSGIGDLIYAVLSMVGVTLILENIYIRWILWIGGTLILLHLTWQMIRSVIRAKEVELGGGTQGSRRGSLKDLYTGMTLALASPTAILFFASIGGSVIASTTDSSSYESLMLFFLGFFVAGLVWSAFMAVISSQGAKLLGEKLTRGFSIVSAILFLFFAVKVFLDGYHTLL</sequence>
<dbReference type="GO" id="GO:0015171">
    <property type="term" value="F:amino acid transmembrane transporter activity"/>
    <property type="evidence" value="ECO:0007669"/>
    <property type="project" value="TreeGrafter"/>
</dbReference>
<feature type="transmembrane region" description="Helical" evidence="6">
    <location>
        <begin position="184"/>
        <end position="205"/>
    </location>
</feature>
<evidence type="ECO:0000256" key="1">
    <source>
        <dbReference type="ARBA" id="ARBA00004651"/>
    </source>
</evidence>
<feature type="transmembrane region" description="Helical" evidence="6">
    <location>
        <begin position="151"/>
        <end position="172"/>
    </location>
</feature>
<keyword evidence="2" id="KW-1003">Cell membrane</keyword>
<keyword evidence="5 6" id="KW-0472">Membrane</keyword>
<comment type="subcellular location">
    <subcellularLocation>
        <location evidence="1">Cell membrane</location>
        <topology evidence="1">Multi-pass membrane protein</topology>
    </subcellularLocation>
</comment>
<feature type="transmembrane region" description="Helical" evidence="6">
    <location>
        <begin position="114"/>
        <end position="139"/>
    </location>
</feature>
<evidence type="ECO:0000256" key="3">
    <source>
        <dbReference type="ARBA" id="ARBA00022692"/>
    </source>
</evidence>
<dbReference type="KEGG" id="pmw:B2K_33995"/>
<gene>
    <name evidence="7" type="ORF">B2K_33995</name>
</gene>
<name>I0BTF9_9BACL</name>
<dbReference type="InterPro" id="IPR001123">
    <property type="entry name" value="LeuE-type"/>
</dbReference>
<feature type="transmembrane region" description="Helical" evidence="6">
    <location>
        <begin position="6"/>
        <end position="25"/>
    </location>
</feature>
<evidence type="ECO:0000313" key="7">
    <source>
        <dbReference type="EMBL" id="AFH65656.2"/>
    </source>
</evidence>
<dbReference type="PANTHER" id="PTHR30086:SF20">
    <property type="entry name" value="ARGININE EXPORTER PROTEIN ARGO-RELATED"/>
    <property type="match status" value="1"/>
</dbReference>
<organism evidence="7 8">
    <name type="scientific">Paenibacillus mucilaginosus K02</name>
    <dbReference type="NCBI Taxonomy" id="997761"/>
    <lineage>
        <taxon>Bacteria</taxon>
        <taxon>Bacillati</taxon>
        <taxon>Bacillota</taxon>
        <taxon>Bacilli</taxon>
        <taxon>Bacillales</taxon>
        <taxon>Paenibacillaceae</taxon>
        <taxon>Paenibacillus</taxon>
    </lineage>
</organism>
<keyword evidence="4 6" id="KW-1133">Transmembrane helix</keyword>
<dbReference type="Proteomes" id="UP000007392">
    <property type="component" value="Chromosome"/>
</dbReference>